<sequence length="202" mass="22254">MSASPRLPWEVIERTISHSGDDRTTLQSFSLTCKQLRPRSLCLMFDEVPFIISKPQRTFWPSVTFSLHSRTSVPSCGRSERTVMLILQSTCSGSSHLTRIFTDGRSHALSDWNSDSDSHSHASGGPGDALRSTMAFVAILGNWWFPHLPLDPIGGLGAAQDSVLPNHQRGRFAQDESCSVRRISFPPLPSCCCALGWAIVAR</sequence>
<proteinExistence type="predicted"/>
<dbReference type="Proteomes" id="UP000292957">
    <property type="component" value="Unassembled WGS sequence"/>
</dbReference>
<dbReference type="EMBL" id="ML143469">
    <property type="protein sequence ID" value="TBU25002.1"/>
    <property type="molecule type" value="Genomic_DNA"/>
</dbReference>
<gene>
    <name evidence="1" type="ORF">BD311DRAFT_701189</name>
</gene>
<reference evidence="1" key="1">
    <citation type="submission" date="2019-01" db="EMBL/GenBank/DDBJ databases">
        <title>Draft genome sequences of three monokaryotic isolates of the white-rot basidiomycete fungus Dichomitus squalens.</title>
        <authorList>
            <consortium name="DOE Joint Genome Institute"/>
            <person name="Lopez S.C."/>
            <person name="Andreopoulos B."/>
            <person name="Pangilinan J."/>
            <person name="Lipzen A."/>
            <person name="Riley R."/>
            <person name="Ahrendt S."/>
            <person name="Ng V."/>
            <person name="Barry K."/>
            <person name="Daum C."/>
            <person name="Grigoriev I.V."/>
            <person name="Hilden K.S."/>
            <person name="Makela M.R."/>
            <person name="de Vries R.P."/>
        </authorList>
    </citation>
    <scope>NUCLEOTIDE SEQUENCE [LARGE SCALE GENOMIC DNA]</scope>
    <source>
        <strain evidence="1">OM18370.1</strain>
    </source>
</reference>
<accession>A0A4Q9MFY6</accession>
<name>A0A4Q9MFY6_9APHY</name>
<dbReference type="AlphaFoldDB" id="A0A4Q9MFY6"/>
<evidence type="ECO:0008006" key="2">
    <source>
        <dbReference type="Google" id="ProtNLM"/>
    </source>
</evidence>
<organism evidence="1">
    <name type="scientific">Dichomitus squalens</name>
    <dbReference type="NCBI Taxonomy" id="114155"/>
    <lineage>
        <taxon>Eukaryota</taxon>
        <taxon>Fungi</taxon>
        <taxon>Dikarya</taxon>
        <taxon>Basidiomycota</taxon>
        <taxon>Agaricomycotina</taxon>
        <taxon>Agaricomycetes</taxon>
        <taxon>Polyporales</taxon>
        <taxon>Polyporaceae</taxon>
        <taxon>Dichomitus</taxon>
    </lineage>
</organism>
<protein>
    <recommendedName>
        <fullName evidence="2">F-box domain-containing protein</fullName>
    </recommendedName>
</protein>
<evidence type="ECO:0000313" key="1">
    <source>
        <dbReference type="EMBL" id="TBU25002.1"/>
    </source>
</evidence>